<dbReference type="SUPFAM" id="SSF46785">
    <property type="entry name" value="Winged helix' DNA-binding domain"/>
    <property type="match status" value="1"/>
</dbReference>
<organism evidence="5 6">
    <name type="scientific">Subtercola boreus</name>
    <dbReference type="NCBI Taxonomy" id="120213"/>
    <lineage>
        <taxon>Bacteria</taxon>
        <taxon>Bacillati</taxon>
        <taxon>Actinomycetota</taxon>
        <taxon>Actinomycetes</taxon>
        <taxon>Micrococcales</taxon>
        <taxon>Microbacteriaceae</taxon>
        <taxon>Subtercola</taxon>
    </lineage>
</organism>
<proteinExistence type="predicted"/>
<keyword evidence="3" id="KW-0804">Transcription</keyword>
<evidence type="ECO:0000313" key="5">
    <source>
        <dbReference type="EMBL" id="RFA11491.1"/>
    </source>
</evidence>
<dbReference type="InterPro" id="IPR036390">
    <property type="entry name" value="WH_DNA-bd_sf"/>
</dbReference>
<dbReference type="InterPro" id="IPR023187">
    <property type="entry name" value="Tscrpt_reg_MarR-type_CS"/>
</dbReference>
<feature type="domain" description="HTH marR-type" evidence="4">
    <location>
        <begin position="1"/>
        <end position="141"/>
    </location>
</feature>
<sequence>MPDESQPQHDSVGAWAKQYYFASRALIEATLREHGIGPTQWYVLHQLVNEGPTTQRELALALKIERATMSGVVSTLVRKGLVAQIPDAADQRQRILSITAVGRELWAGLPDPVARATALSFDGADPAELAVARHVLKEATERLLAHMAAEEAAG</sequence>
<reference evidence="5 6" key="1">
    <citation type="submission" date="2017-04" db="EMBL/GenBank/DDBJ databases">
        <title>Comparative genome analysis of Subtercola boreus.</title>
        <authorList>
            <person name="Cho Y.-J."/>
            <person name="Cho A."/>
            <person name="Kim O.-S."/>
            <person name="Lee J.-I."/>
        </authorList>
    </citation>
    <scope>NUCLEOTIDE SEQUENCE [LARGE SCALE GENOMIC DNA]</scope>
    <source>
        <strain evidence="5 6">P27444</strain>
    </source>
</reference>
<evidence type="ECO:0000259" key="4">
    <source>
        <dbReference type="PROSITE" id="PS50995"/>
    </source>
</evidence>
<dbReference type="Gene3D" id="1.10.10.10">
    <property type="entry name" value="Winged helix-like DNA-binding domain superfamily/Winged helix DNA-binding domain"/>
    <property type="match status" value="1"/>
</dbReference>
<dbReference type="GO" id="GO:0006950">
    <property type="term" value="P:response to stress"/>
    <property type="evidence" value="ECO:0007669"/>
    <property type="project" value="TreeGrafter"/>
</dbReference>
<dbReference type="SMART" id="SM00347">
    <property type="entry name" value="HTH_MARR"/>
    <property type="match status" value="1"/>
</dbReference>
<dbReference type="InterPro" id="IPR039422">
    <property type="entry name" value="MarR/SlyA-like"/>
</dbReference>
<dbReference type="GO" id="GO:0003677">
    <property type="term" value="F:DNA binding"/>
    <property type="evidence" value="ECO:0007669"/>
    <property type="project" value="UniProtKB-KW"/>
</dbReference>
<evidence type="ECO:0000313" key="6">
    <source>
        <dbReference type="Proteomes" id="UP000256709"/>
    </source>
</evidence>
<dbReference type="PROSITE" id="PS50995">
    <property type="entry name" value="HTH_MARR_2"/>
    <property type="match status" value="1"/>
</dbReference>
<evidence type="ECO:0000256" key="1">
    <source>
        <dbReference type="ARBA" id="ARBA00023015"/>
    </source>
</evidence>
<protein>
    <submittedName>
        <fullName evidence="5">MarR family transcriptional regulator</fullName>
    </submittedName>
</protein>
<dbReference type="OrthoDB" id="4731280at2"/>
<dbReference type="RefSeq" id="WP_116283559.1">
    <property type="nucleotide sequence ID" value="NZ_NBXA01000023.1"/>
</dbReference>
<comment type="caution">
    <text evidence="5">The sequence shown here is derived from an EMBL/GenBank/DDBJ whole genome shotgun (WGS) entry which is preliminary data.</text>
</comment>
<dbReference type="InterPro" id="IPR036388">
    <property type="entry name" value="WH-like_DNA-bd_sf"/>
</dbReference>
<evidence type="ECO:0000256" key="2">
    <source>
        <dbReference type="ARBA" id="ARBA00023125"/>
    </source>
</evidence>
<dbReference type="PROSITE" id="PS01117">
    <property type="entry name" value="HTH_MARR_1"/>
    <property type="match status" value="1"/>
</dbReference>
<dbReference type="PANTHER" id="PTHR33164">
    <property type="entry name" value="TRANSCRIPTIONAL REGULATOR, MARR FAMILY"/>
    <property type="match status" value="1"/>
</dbReference>
<name>A0A3E0VP42_9MICO</name>
<keyword evidence="2" id="KW-0238">DNA-binding</keyword>
<dbReference type="GO" id="GO:0003700">
    <property type="term" value="F:DNA-binding transcription factor activity"/>
    <property type="evidence" value="ECO:0007669"/>
    <property type="project" value="InterPro"/>
</dbReference>
<keyword evidence="1" id="KW-0805">Transcription regulation</keyword>
<dbReference type="InterPro" id="IPR000835">
    <property type="entry name" value="HTH_MarR-typ"/>
</dbReference>
<dbReference type="Pfam" id="PF12802">
    <property type="entry name" value="MarR_2"/>
    <property type="match status" value="1"/>
</dbReference>
<dbReference type="EMBL" id="NBXA01000023">
    <property type="protein sequence ID" value="RFA11491.1"/>
    <property type="molecule type" value="Genomic_DNA"/>
</dbReference>
<dbReference type="PANTHER" id="PTHR33164:SF43">
    <property type="entry name" value="HTH-TYPE TRANSCRIPTIONAL REPRESSOR YETL"/>
    <property type="match status" value="1"/>
</dbReference>
<dbReference type="AlphaFoldDB" id="A0A3E0VP42"/>
<accession>A0A3E0VP42</accession>
<evidence type="ECO:0000256" key="3">
    <source>
        <dbReference type="ARBA" id="ARBA00023163"/>
    </source>
</evidence>
<gene>
    <name evidence="5" type="ORF">B7R21_12335</name>
</gene>
<dbReference type="Proteomes" id="UP000256709">
    <property type="component" value="Unassembled WGS sequence"/>
</dbReference>